<dbReference type="Pfam" id="PF00139">
    <property type="entry name" value="Lectin_legB"/>
    <property type="match status" value="1"/>
</dbReference>
<keyword evidence="11" id="KW-0430">Lectin</keyword>
<evidence type="ECO:0000259" key="29">
    <source>
        <dbReference type="PROSITE" id="PS50011"/>
    </source>
</evidence>
<dbReference type="GO" id="GO:0016020">
    <property type="term" value="C:membrane"/>
    <property type="evidence" value="ECO:0007669"/>
    <property type="project" value="UniProtKB-SubCell"/>
</dbReference>
<feature type="repeat" description="Pumilio" evidence="25">
    <location>
        <begin position="829"/>
        <end position="864"/>
    </location>
</feature>
<feature type="transmembrane region" description="Helical" evidence="28">
    <location>
        <begin position="1365"/>
        <end position="1390"/>
    </location>
</feature>
<dbReference type="InterPro" id="IPR000719">
    <property type="entry name" value="Prot_kinase_dom"/>
</dbReference>
<evidence type="ECO:0000256" key="23">
    <source>
        <dbReference type="ARBA" id="ARBA00048679"/>
    </source>
</evidence>
<dbReference type="PROSITE" id="PS00107">
    <property type="entry name" value="PROTEIN_KINASE_ATP"/>
    <property type="match status" value="1"/>
</dbReference>
<accession>A0AAQ3KII5</accession>
<keyword evidence="21" id="KW-0325">Glycoprotein</keyword>
<feature type="repeat" description="Pumilio" evidence="25">
    <location>
        <begin position="757"/>
        <end position="792"/>
    </location>
</feature>
<keyword evidence="13 26" id="KW-0547">Nucleotide-binding</keyword>
<dbReference type="GO" id="GO:0003729">
    <property type="term" value="F:mRNA binding"/>
    <property type="evidence" value="ECO:0007669"/>
    <property type="project" value="UniProtKB-ARBA"/>
</dbReference>
<feature type="repeat" description="Pumilio" evidence="25">
    <location>
        <begin position="865"/>
        <end position="900"/>
    </location>
</feature>
<evidence type="ECO:0000256" key="12">
    <source>
        <dbReference type="ARBA" id="ARBA00022737"/>
    </source>
</evidence>
<dbReference type="Pfam" id="PF07714">
    <property type="entry name" value="PK_Tyr_Ser-Thr"/>
    <property type="match status" value="1"/>
</dbReference>
<keyword evidence="14" id="KW-0418">Kinase</keyword>
<dbReference type="CDD" id="cd07920">
    <property type="entry name" value="Pumilio"/>
    <property type="match status" value="1"/>
</dbReference>
<dbReference type="GO" id="GO:0004674">
    <property type="term" value="F:protein serine/threonine kinase activity"/>
    <property type="evidence" value="ECO:0007669"/>
    <property type="project" value="UniProtKB-KW"/>
</dbReference>
<keyword evidence="12" id="KW-0677">Repeat</keyword>
<dbReference type="InterPro" id="IPR001313">
    <property type="entry name" value="Pumilio_RNA-bd_rpt"/>
</dbReference>
<dbReference type="Pfam" id="PF07990">
    <property type="entry name" value="NABP"/>
    <property type="match status" value="1"/>
</dbReference>
<keyword evidence="16" id="KW-0810">Translation regulation</keyword>
<comment type="similarity">
    <text evidence="3">In the N-terminal section; belongs to the leguminous lectin family.</text>
</comment>
<dbReference type="PANTHER" id="PTHR27007">
    <property type="match status" value="1"/>
</dbReference>
<dbReference type="SUPFAM" id="SSF49899">
    <property type="entry name" value="Concanavalin A-like lectins/glucanases"/>
    <property type="match status" value="1"/>
</dbReference>
<dbReference type="FunFam" id="1.25.10.10:FF:000004">
    <property type="entry name" value="Pumilio homolog 1 isoform 2"/>
    <property type="match status" value="1"/>
</dbReference>
<evidence type="ECO:0000256" key="1">
    <source>
        <dbReference type="ARBA" id="ARBA00004479"/>
    </source>
</evidence>
<feature type="repeat" description="Pumilio" evidence="25">
    <location>
        <begin position="974"/>
        <end position="1015"/>
    </location>
</feature>
<evidence type="ECO:0000256" key="10">
    <source>
        <dbReference type="ARBA" id="ARBA00022729"/>
    </source>
</evidence>
<dbReference type="CDD" id="cd14066">
    <property type="entry name" value="STKc_IRAK"/>
    <property type="match status" value="1"/>
</dbReference>
<comment type="subcellular location">
    <subcellularLocation>
        <location evidence="2">Cytoplasm</location>
    </subcellularLocation>
    <subcellularLocation>
        <location evidence="1">Membrane</location>
        <topology evidence="1">Single-pass type I membrane protein</topology>
    </subcellularLocation>
</comment>
<dbReference type="InterPro" id="IPR011009">
    <property type="entry name" value="Kinase-like_dom_sf"/>
</dbReference>
<keyword evidence="6" id="KW-0963">Cytoplasm</keyword>
<dbReference type="EC" id="2.7.11.1" evidence="5"/>
<keyword evidence="19 28" id="KW-0472">Membrane</keyword>
<dbReference type="FunFam" id="3.30.200.20:FF:000112">
    <property type="entry name" value="Lectin-domain containing receptor kinase A4.3"/>
    <property type="match status" value="1"/>
</dbReference>
<dbReference type="SMART" id="SM00025">
    <property type="entry name" value="Pumilio"/>
    <property type="match status" value="8"/>
</dbReference>
<dbReference type="EMBL" id="CP136894">
    <property type="protein sequence ID" value="WOL09282.1"/>
    <property type="molecule type" value="Genomic_DNA"/>
</dbReference>
<feature type="compositionally biased region" description="Polar residues" evidence="27">
    <location>
        <begin position="426"/>
        <end position="450"/>
    </location>
</feature>
<dbReference type="FunFam" id="2.60.120.200:FF:000051">
    <property type="entry name" value="L-type lectin-domain containing receptor kinase V.9"/>
    <property type="match status" value="1"/>
</dbReference>
<dbReference type="CDD" id="cd06899">
    <property type="entry name" value="lectin_legume_LecRK_Arcelin_ConA"/>
    <property type="match status" value="1"/>
</dbReference>
<keyword evidence="9 28" id="KW-0812">Transmembrane</keyword>
<keyword evidence="15 26" id="KW-0067">ATP-binding</keyword>
<evidence type="ECO:0000256" key="20">
    <source>
        <dbReference type="ARBA" id="ARBA00023170"/>
    </source>
</evidence>
<evidence type="ECO:0000313" key="32">
    <source>
        <dbReference type="Proteomes" id="UP001327560"/>
    </source>
</evidence>
<feature type="compositionally biased region" description="Polar residues" evidence="27">
    <location>
        <begin position="385"/>
        <end position="395"/>
    </location>
</feature>
<keyword evidence="10" id="KW-0732">Signal</keyword>
<evidence type="ECO:0000256" key="24">
    <source>
        <dbReference type="ARBA" id="ARBA00055193"/>
    </source>
</evidence>
<dbReference type="PROSITE" id="PS50303">
    <property type="entry name" value="PUM_HD"/>
    <property type="match status" value="1"/>
</dbReference>
<comment type="catalytic activity">
    <reaction evidence="23">
        <text>L-seryl-[protein] + ATP = O-phospho-L-seryl-[protein] + ADP + H(+)</text>
        <dbReference type="Rhea" id="RHEA:17989"/>
        <dbReference type="Rhea" id="RHEA-COMP:9863"/>
        <dbReference type="Rhea" id="RHEA-COMP:11604"/>
        <dbReference type="ChEBI" id="CHEBI:15378"/>
        <dbReference type="ChEBI" id="CHEBI:29999"/>
        <dbReference type="ChEBI" id="CHEBI:30616"/>
        <dbReference type="ChEBI" id="CHEBI:83421"/>
        <dbReference type="ChEBI" id="CHEBI:456216"/>
        <dbReference type="EC" id="2.7.11.1"/>
    </reaction>
</comment>
<evidence type="ECO:0000256" key="21">
    <source>
        <dbReference type="ARBA" id="ARBA00023180"/>
    </source>
</evidence>
<evidence type="ECO:0000256" key="16">
    <source>
        <dbReference type="ARBA" id="ARBA00022845"/>
    </source>
</evidence>
<evidence type="ECO:0000259" key="30">
    <source>
        <dbReference type="PROSITE" id="PS50303"/>
    </source>
</evidence>
<dbReference type="InterPro" id="IPR011989">
    <property type="entry name" value="ARM-like"/>
</dbReference>
<evidence type="ECO:0000256" key="9">
    <source>
        <dbReference type="ARBA" id="ARBA00022692"/>
    </source>
</evidence>
<dbReference type="GO" id="GO:0005524">
    <property type="term" value="F:ATP binding"/>
    <property type="evidence" value="ECO:0007669"/>
    <property type="project" value="UniProtKB-UniRule"/>
</dbReference>
<protein>
    <recommendedName>
        <fullName evidence="5">non-specific serine/threonine protein kinase</fullName>
        <ecNumber evidence="5">2.7.11.1</ecNumber>
    </recommendedName>
</protein>
<dbReference type="InterPro" id="IPR008271">
    <property type="entry name" value="Ser/Thr_kinase_AS"/>
</dbReference>
<dbReference type="Gene3D" id="2.60.120.200">
    <property type="match status" value="1"/>
</dbReference>
<evidence type="ECO:0000256" key="26">
    <source>
        <dbReference type="PROSITE-ProRule" id="PRU10141"/>
    </source>
</evidence>
<keyword evidence="20" id="KW-0675">Receptor</keyword>
<dbReference type="Gene3D" id="1.10.510.10">
    <property type="entry name" value="Transferase(Phosphotransferase) domain 1"/>
    <property type="match status" value="1"/>
</dbReference>
<proteinExistence type="inferred from homology"/>
<keyword evidence="18 28" id="KW-1133">Transmembrane helix</keyword>
<evidence type="ECO:0000256" key="25">
    <source>
        <dbReference type="PROSITE-ProRule" id="PRU00317"/>
    </source>
</evidence>
<dbReference type="PROSITE" id="PS50011">
    <property type="entry name" value="PROTEIN_KINASE_DOM"/>
    <property type="match status" value="1"/>
</dbReference>
<dbReference type="InterPro" id="IPR050528">
    <property type="entry name" value="L-type_Lectin-RKs"/>
</dbReference>
<dbReference type="SUPFAM" id="SSF56112">
    <property type="entry name" value="Protein kinase-like (PK-like)"/>
    <property type="match status" value="1"/>
</dbReference>
<dbReference type="InterPro" id="IPR013320">
    <property type="entry name" value="ConA-like_dom_sf"/>
</dbReference>
<evidence type="ECO:0000256" key="2">
    <source>
        <dbReference type="ARBA" id="ARBA00004496"/>
    </source>
</evidence>
<feature type="compositionally biased region" description="Low complexity" evidence="27">
    <location>
        <begin position="411"/>
        <end position="420"/>
    </location>
</feature>
<evidence type="ECO:0000256" key="5">
    <source>
        <dbReference type="ARBA" id="ARBA00012513"/>
    </source>
</evidence>
<evidence type="ECO:0000256" key="6">
    <source>
        <dbReference type="ARBA" id="ARBA00022490"/>
    </source>
</evidence>
<dbReference type="InterPro" id="IPR012940">
    <property type="entry name" value="NABP"/>
</dbReference>
<dbReference type="InterPro" id="IPR017441">
    <property type="entry name" value="Protein_kinase_ATP_BS"/>
</dbReference>
<dbReference type="InterPro" id="IPR001245">
    <property type="entry name" value="Ser-Thr/Tyr_kinase_cat_dom"/>
</dbReference>
<sequence length="1749" mass="191358">MLSEMGVRSVIGSGGDGFGGEELEKELGLLLREQRRQEARDRESDINIYRSGSAPPTVEGSLTAIGTMFGREGAFGAPDFASAKNGYGFSTEEEIRSNLDYVNYYYSHVNLNPRLPPPVLSKEDWRSTQRLQVGSSAVGGIEDTRKINGEEEADGRSLFSKQPVFNPPEEQLVDPRKALGSGEWLDRGDGLIGLSLGRQKSFADVVQDEAVRKSPISSHPSRPASRNACVNGFEPLSSGSTQFALHKQSAPLDGPQLGTFPKSVNGPEKVGASLSHSFASVVGSSLRRSTTPEAQLTARSPSPILPHVGPRIGILDKKANGFSSLNGVSSGTVESDDLIASLSGINLSTGGSMVDENITQLNIQQGYDDHQNFLFASHSGQNNIKTQLNLNSSNPECLDRQSEPIPRSRKSFSSDSSKNSGGQVELRNSGSGLNGLIESQRSSVSSGNSYPQAPSLYIPTPGGSSCQYQNLSVDAAFASAGLNAYSENPALSSTLINHVGLGTLLPVFENAAAASPIASLGMDSRALGGGIFASPNSVGPADLQTLTRIVNPAAAAVAAMQTSLNDPLYVQYLKAAEYTAQIAANYSDPSLERNYVGNSYTDLLGIQKAYESLIQPQKQCGLPLLGKSGAINHNYYANPAFGLGSYPGSPLASSIASPIGPGSPLNLSERSLRLSSNLRNLSGGVLGSWHTDHVGNIEEHFPSSLLDEFKSNKTRCFELAEIAGHVVEFSADQFGSRFIQQKLETATTEEKDMVFDEIVPHALSLMTDVFGNYVVQKFFEHGSSLQRRELANHLNGHVLALTLQMYGCRVIQKAIEVVDLDQKIKMVSELDGHVMRCVRDQNGNHVIQKCIERVPQDAIQFIISTFYNQVVTLSTHPYGCRVIQRVLEHCDDPTTQQIVMDEILQSVCMLAQDQYGNYVVQHVMEHGKPYERSVIIKKLIGRIVQMSQQKFASNVIEKCLTFGSLEERQLLVNEMLGSTDENEPLQAMMKDQFANYVVQKVLETCDDQQRELILSRIKVHLNALKKYTYGKHIVARVEKLVAAGVNDAKAEAQVAHTNGALQLKVFSFCKEMVKRDNRIMTLSVLPWILHSILLADLAASAADNFIFHGFKDADLNLTDDAVLTSQGILQLTNNTAQVTGHAFYPFKLRLRNSSVGGGGGKALSFSSTFVFAITPMIPDHSGHGLALVLAPSMDFHNSIASQHLGLFPDTGNPNDHIVAIELDTVENKEFQDINDNHVGIDVNSLVSRSSKPAGYTKDGEFRSLQLISGNSMQVWVDYNDETMKLDVAIVPLGESKPEVPLVFSEINLSSLILDEMYVGFSSSTGAATGCHYILGWSFSLNNGDAPPLDLKRLPRLPRVRGKKSIVLAISLPLAATIDLLISIAIIFFIIKRRKKFAEVLEDWELEYGPHRFSYKDLYRATKGFSEENFLGVGGFGRVYRGVLPKSRVEIAVKKISHESRQGLREFVAEIVSMGRLRHRNLVQLLGYCRRQGELILVYDYMANGSLDRFLFEKNQPPLNWTQRFHVIKGVAAGLLYLHEGWEQVVIHRDIKASNVLLDDELNPKLGDFGLARLYDHGSNPHTTRIVGTLGYLAPELSRTGKATTHTDVYAFGAFLLEVACGKRPMEPYAVVETPVLVDVVLESWKMRSILEVADSKLEGNYAAKEMELVLKLGVFCSHPDPLARPSMKQAVQFLEGTAALPTMSPDGIISSHSATRYDESFDEFFKSYPSTSEATRMGYSSSPFFSGAR</sequence>
<gene>
    <name evidence="31" type="ORF">Cni_G18035</name>
</gene>
<dbReference type="SUPFAM" id="SSF48371">
    <property type="entry name" value="ARM repeat"/>
    <property type="match status" value="1"/>
</dbReference>
<dbReference type="FunFam" id="1.10.510.10:FF:000108">
    <property type="entry name" value="L-type lectin-domain containing receptor kinase S.4"/>
    <property type="match status" value="1"/>
</dbReference>
<comment type="function">
    <text evidence="24">Sequence-specific RNA-binding protein that regulates translation and mRNA stability by binding the 3'-UTR of target mRNAs. Binds the APUM-binding elements (APBEs) in the 3'-UTR mRNA sequence of CLV1, PNH, WUS and FAS2.</text>
</comment>
<dbReference type="Pfam" id="PF00806">
    <property type="entry name" value="PUF"/>
    <property type="match status" value="8"/>
</dbReference>
<keyword evidence="17" id="KW-0694">RNA-binding</keyword>
<evidence type="ECO:0000256" key="27">
    <source>
        <dbReference type="SAM" id="MobiDB-lite"/>
    </source>
</evidence>
<evidence type="ECO:0000256" key="19">
    <source>
        <dbReference type="ARBA" id="ARBA00023136"/>
    </source>
</evidence>
<feature type="domain" description="Protein kinase" evidence="29">
    <location>
        <begin position="1424"/>
        <end position="1703"/>
    </location>
</feature>
<dbReference type="InterPro" id="IPR016024">
    <property type="entry name" value="ARM-type_fold"/>
</dbReference>
<dbReference type="InterPro" id="IPR033712">
    <property type="entry name" value="Pumilio_RNA-bd"/>
</dbReference>
<organism evidence="31 32">
    <name type="scientific">Canna indica</name>
    <name type="common">Indian-shot</name>
    <dbReference type="NCBI Taxonomy" id="4628"/>
    <lineage>
        <taxon>Eukaryota</taxon>
        <taxon>Viridiplantae</taxon>
        <taxon>Streptophyta</taxon>
        <taxon>Embryophyta</taxon>
        <taxon>Tracheophyta</taxon>
        <taxon>Spermatophyta</taxon>
        <taxon>Magnoliopsida</taxon>
        <taxon>Liliopsida</taxon>
        <taxon>Zingiberales</taxon>
        <taxon>Cannaceae</taxon>
        <taxon>Canna</taxon>
    </lineage>
</organism>
<evidence type="ECO:0000256" key="11">
    <source>
        <dbReference type="ARBA" id="ARBA00022734"/>
    </source>
</evidence>
<feature type="repeat" description="Pumilio" evidence="25">
    <location>
        <begin position="721"/>
        <end position="756"/>
    </location>
</feature>
<feature type="repeat" description="Pumilio" evidence="25">
    <location>
        <begin position="938"/>
        <end position="973"/>
    </location>
</feature>
<evidence type="ECO:0000256" key="14">
    <source>
        <dbReference type="ARBA" id="ARBA00022777"/>
    </source>
</evidence>
<feature type="binding site" evidence="26">
    <location>
        <position position="1454"/>
    </location>
    <ligand>
        <name>ATP</name>
        <dbReference type="ChEBI" id="CHEBI:30616"/>
    </ligand>
</feature>
<evidence type="ECO:0000256" key="8">
    <source>
        <dbReference type="ARBA" id="ARBA00022679"/>
    </source>
</evidence>
<evidence type="ECO:0000256" key="4">
    <source>
        <dbReference type="ARBA" id="ARBA00010217"/>
    </source>
</evidence>
<feature type="region of interest" description="Disordered" evidence="27">
    <location>
        <begin position="385"/>
        <end position="450"/>
    </location>
</feature>
<dbReference type="Proteomes" id="UP001327560">
    <property type="component" value="Chromosome 5"/>
</dbReference>
<evidence type="ECO:0000313" key="31">
    <source>
        <dbReference type="EMBL" id="WOL09282.1"/>
    </source>
</evidence>
<feature type="domain" description="PUM-HD" evidence="30">
    <location>
        <begin position="701"/>
        <end position="1041"/>
    </location>
</feature>
<evidence type="ECO:0000256" key="15">
    <source>
        <dbReference type="ARBA" id="ARBA00022840"/>
    </source>
</evidence>
<evidence type="ECO:0000256" key="13">
    <source>
        <dbReference type="ARBA" id="ARBA00022741"/>
    </source>
</evidence>
<dbReference type="Gene3D" id="1.25.10.10">
    <property type="entry name" value="Leucine-rich Repeat Variant"/>
    <property type="match status" value="1"/>
</dbReference>
<evidence type="ECO:0000256" key="17">
    <source>
        <dbReference type="ARBA" id="ARBA00022884"/>
    </source>
</evidence>
<feature type="region of interest" description="Disordered" evidence="27">
    <location>
        <begin position="148"/>
        <end position="172"/>
    </location>
</feature>
<dbReference type="GO" id="GO:0005737">
    <property type="term" value="C:cytoplasm"/>
    <property type="evidence" value="ECO:0007669"/>
    <property type="project" value="UniProtKB-SubCell"/>
</dbReference>
<comment type="catalytic activity">
    <reaction evidence="22">
        <text>L-threonyl-[protein] + ATP = O-phospho-L-threonyl-[protein] + ADP + H(+)</text>
        <dbReference type="Rhea" id="RHEA:46608"/>
        <dbReference type="Rhea" id="RHEA-COMP:11060"/>
        <dbReference type="Rhea" id="RHEA-COMP:11605"/>
        <dbReference type="ChEBI" id="CHEBI:15378"/>
        <dbReference type="ChEBI" id="CHEBI:30013"/>
        <dbReference type="ChEBI" id="CHEBI:30616"/>
        <dbReference type="ChEBI" id="CHEBI:61977"/>
        <dbReference type="ChEBI" id="CHEBI:456216"/>
        <dbReference type="EC" id="2.7.11.1"/>
    </reaction>
</comment>
<evidence type="ECO:0000256" key="3">
    <source>
        <dbReference type="ARBA" id="ARBA00008536"/>
    </source>
</evidence>
<dbReference type="GO" id="GO:0006417">
    <property type="term" value="P:regulation of translation"/>
    <property type="evidence" value="ECO:0007669"/>
    <property type="project" value="UniProtKB-KW"/>
</dbReference>
<evidence type="ECO:0000256" key="28">
    <source>
        <dbReference type="SAM" id="Phobius"/>
    </source>
</evidence>
<keyword evidence="32" id="KW-1185">Reference proteome</keyword>
<dbReference type="Gene3D" id="3.30.200.20">
    <property type="entry name" value="Phosphorylase Kinase, domain 1"/>
    <property type="match status" value="1"/>
</dbReference>
<feature type="repeat" description="Pumilio" evidence="25">
    <location>
        <begin position="793"/>
        <end position="828"/>
    </location>
</feature>
<feature type="repeat" description="Pumilio" evidence="25">
    <location>
        <begin position="902"/>
        <end position="937"/>
    </location>
</feature>
<name>A0AAQ3KII5_9LILI</name>
<dbReference type="InterPro" id="IPR033133">
    <property type="entry name" value="PUM-HD"/>
</dbReference>
<dbReference type="InterPro" id="IPR001220">
    <property type="entry name" value="Legume_lectin_dom"/>
</dbReference>
<keyword evidence="7" id="KW-0723">Serine/threonine-protein kinase</keyword>
<evidence type="ECO:0000256" key="7">
    <source>
        <dbReference type="ARBA" id="ARBA00022527"/>
    </source>
</evidence>
<evidence type="ECO:0000256" key="22">
    <source>
        <dbReference type="ARBA" id="ARBA00047899"/>
    </source>
</evidence>
<evidence type="ECO:0000256" key="18">
    <source>
        <dbReference type="ARBA" id="ARBA00022989"/>
    </source>
</evidence>
<dbReference type="SMART" id="SM00220">
    <property type="entry name" value="S_TKc"/>
    <property type="match status" value="1"/>
</dbReference>
<reference evidence="31 32" key="1">
    <citation type="submission" date="2023-10" db="EMBL/GenBank/DDBJ databases">
        <title>Chromosome-scale genome assembly provides insights into flower coloration mechanisms of Canna indica.</title>
        <authorList>
            <person name="Li C."/>
        </authorList>
    </citation>
    <scope>NUCLEOTIDE SEQUENCE [LARGE SCALE GENOMIC DNA]</scope>
    <source>
        <tissue evidence="31">Flower</tissue>
    </source>
</reference>
<dbReference type="PROSITE" id="PS50302">
    <property type="entry name" value="PUM"/>
    <property type="match status" value="8"/>
</dbReference>
<keyword evidence="8" id="KW-0808">Transferase</keyword>
<comment type="similarity">
    <text evidence="4">In the C-terminal section; belongs to the protein kinase superfamily. Ser/Thr protein kinase family.</text>
</comment>
<dbReference type="PROSITE" id="PS00108">
    <property type="entry name" value="PROTEIN_KINASE_ST"/>
    <property type="match status" value="1"/>
</dbReference>
<dbReference type="GO" id="GO:0030246">
    <property type="term" value="F:carbohydrate binding"/>
    <property type="evidence" value="ECO:0007669"/>
    <property type="project" value="UniProtKB-KW"/>
</dbReference>